<name>A0A3N4ZYU8_9MICO</name>
<evidence type="ECO:0000256" key="2">
    <source>
        <dbReference type="ARBA" id="ARBA00023235"/>
    </source>
</evidence>
<dbReference type="GO" id="GO:0036373">
    <property type="term" value="F:L-fucose mutarotase activity"/>
    <property type="evidence" value="ECO:0007669"/>
    <property type="project" value="UniProtKB-EC"/>
</dbReference>
<dbReference type="PANTHER" id="PTHR31690">
    <property type="entry name" value="FUCOSE MUTAROTASE"/>
    <property type="match status" value="1"/>
</dbReference>
<dbReference type="GO" id="GO:0062193">
    <property type="term" value="F:D-ribose pyranase activity"/>
    <property type="evidence" value="ECO:0007669"/>
    <property type="project" value="UniProtKB-EC"/>
</dbReference>
<proteinExistence type="predicted"/>
<protein>
    <submittedName>
        <fullName evidence="4">L-fucose mutarotase</fullName>
    </submittedName>
</protein>
<dbReference type="RefSeq" id="WP_123914603.1">
    <property type="nucleotide sequence ID" value="NZ_RKRA01000001.1"/>
</dbReference>
<dbReference type="Gene3D" id="3.40.1650.10">
    <property type="entry name" value="RbsD-like domain"/>
    <property type="match status" value="1"/>
</dbReference>
<evidence type="ECO:0000313" key="5">
    <source>
        <dbReference type="Proteomes" id="UP000280726"/>
    </source>
</evidence>
<keyword evidence="2" id="KW-0413">Isomerase</keyword>
<evidence type="ECO:0000256" key="1">
    <source>
        <dbReference type="ARBA" id="ARBA00000223"/>
    </source>
</evidence>
<comment type="caution">
    <text evidence="4">The sequence shown here is derived from an EMBL/GenBank/DDBJ whole genome shotgun (WGS) entry which is preliminary data.</text>
</comment>
<keyword evidence="5" id="KW-1185">Reference proteome</keyword>
<dbReference type="InterPro" id="IPR023750">
    <property type="entry name" value="RbsD-like_sf"/>
</dbReference>
<gene>
    <name evidence="4" type="ORF">EDD32_0679</name>
</gene>
<dbReference type="GO" id="GO:0006004">
    <property type="term" value="P:fucose metabolic process"/>
    <property type="evidence" value="ECO:0007669"/>
    <property type="project" value="TreeGrafter"/>
</dbReference>
<evidence type="ECO:0000256" key="3">
    <source>
        <dbReference type="ARBA" id="ARBA00036324"/>
    </source>
</evidence>
<dbReference type="Proteomes" id="UP000280726">
    <property type="component" value="Unassembled WGS sequence"/>
</dbReference>
<dbReference type="PANTHER" id="PTHR31690:SF4">
    <property type="entry name" value="FUCOSE MUTAROTASE"/>
    <property type="match status" value="1"/>
</dbReference>
<dbReference type="OrthoDB" id="9805009at2"/>
<dbReference type="GO" id="GO:0042806">
    <property type="term" value="F:fucose binding"/>
    <property type="evidence" value="ECO:0007669"/>
    <property type="project" value="TreeGrafter"/>
</dbReference>
<dbReference type="InterPro" id="IPR007721">
    <property type="entry name" value="RbsD_FucU"/>
</dbReference>
<comment type="catalytic activity">
    <reaction evidence="1">
        <text>beta-D-ribopyranose = beta-D-ribofuranose</text>
        <dbReference type="Rhea" id="RHEA:25432"/>
        <dbReference type="ChEBI" id="CHEBI:27476"/>
        <dbReference type="ChEBI" id="CHEBI:47002"/>
        <dbReference type="EC" id="5.4.99.62"/>
    </reaction>
</comment>
<dbReference type="EMBL" id="RKRA01000001">
    <property type="protein sequence ID" value="RPF26245.1"/>
    <property type="molecule type" value="Genomic_DNA"/>
</dbReference>
<comment type="catalytic activity">
    <reaction evidence="3">
        <text>alpha-L-fucose = beta-L-fucose</text>
        <dbReference type="Rhea" id="RHEA:25580"/>
        <dbReference type="ChEBI" id="CHEBI:42548"/>
        <dbReference type="ChEBI" id="CHEBI:42589"/>
        <dbReference type="EC" id="5.1.3.29"/>
    </reaction>
</comment>
<organism evidence="4 5">
    <name type="scientific">Georgenia muralis</name>
    <dbReference type="NCBI Taxonomy" id="154117"/>
    <lineage>
        <taxon>Bacteria</taxon>
        <taxon>Bacillati</taxon>
        <taxon>Actinomycetota</taxon>
        <taxon>Actinomycetes</taxon>
        <taxon>Micrococcales</taxon>
        <taxon>Bogoriellaceae</taxon>
        <taxon>Georgenia</taxon>
    </lineage>
</organism>
<dbReference type="InterPro" id="IPR050443">
    <property type="entry name" value="RbsD/FucU_mutarotase"/>
</dbReference>
<dbReference type="SUPFAM" id="SSF102546">
    <property type="entry name" value="RbsD-like"/>
    <property type="match status" value="1"/>
</dbReference>
<dbReference type="AlphaFoldDB" id="A0A3N4ZYU8"/>
<reference evidence="4 5" key="1">
    <citation type="submission" date="2018-11" db="EMBL/GenBank/DDBJ databases">
        <title>Sequencing the genomes of 1000 actinobacteria strains.</title>
        <authorList>
            <person name="Klenk H.-P."/>
        </authorList>
    </citation>
    <scope>NUCLEOTIDE SEQUENCE [LARGE SCALE GENOMIC DNA]</scope>
    <source>
        <strain evidence="4 5">DSM 14418</strain>
    </source>
</reference>
<dbReference type="Pfam" id="PF05025">
    <property type="entry name" value="RbsD_FucU"/>
    <property type="match status" value="1"/>
</dbReference>
<accession>A0A3N4ZYU8</accession>
<sequence length="135" mass="14675">MLTGINPLLTGAMLKPLDEMGHSDLVAVVDANFPAHRFAAECVEVPGVDVVTMTRAIREVFPIDADNPPVLMDSGAAALTPVQEELLDAAGSQDRVLVDRWSYYDLVERARLIISTGELRLWANVVLAKGLPHSR</sequence>
<evidence type="ECO:0000313" key="4">
    <source>
        <dbReference type="EMBL" id="RPF26245.1"/>
    </source>
</evidence>